<dbReference type="Pfam" id="PF01633">
    <property type="entry name" value="Choline_kinase"/>
    <property type="match status" value="1"/>
</dbReference>
<evidence type="ECO:0008006" key="10">
    <source>
        <dbReference type="Google" id="ProtNLM"/>
    </source>
</evidence>
<dbReference type="CDD" id="cd04900">
    <property type="entry name" value="ACT_UUR-like_1"/>
    <property type="match status" value="1"/>
</dbReference>
<keyword evidence="1" id="KW-0418">Kinase</keyword>
<dbReference type="InterPro" id="IPR017441">
    <property type="entry name" value="Protein_kinase_ATP_BS"/>
</dbReference>
<dbReference type="VEuPathDB" id="FungiDB:H310_08532"/>
<evidence type="ECO:0000313" key="8">
    <source>
        <dbReference type="EMBL" id="RHY34598.1"/>
    </source>
</evidence>
<organism evidence="8 9">
    <name type="scientific">Aphanomyces invadans</name>
    <dbReference type="NCBI Taxonomy" id="157072"/>
    <lineage>
        <taxon>Eukaryota</taxon>
        <taxon>Sar</taxon>
        <taxon>Stramenopiles</taxon>
        <taxon>Oomycota</taxon>
        <taxon>Saprolegniomycetes</taxon>
        <taxon>Saprolegniales</taxon>
        <taxon>Verrucalvaceae</taxon>
        <taxon>Aphanomyces</taxon>
    </lineage>
</organism>
<evidence type="ECO:0000256" key="1">
    <source>
        <dbReference type="ARBA" id="ARBA00022527"/>
    </source>
</evidence>
<dbReference type="AlphaFoldDB" id="A0A3R6YG07"/>
<dbReference type="InterPro" id="IPR000719">
    <property type="entry name" value="Prot_kinase_dom"/>
</dbReference>
<feature type="domain" description="ACT" evidence="7">
    <location>
        <begin position="718"/>
        <end position="798"/>
    </location>
</feature>
<feature type="region of interest" description="Disordered" evidence="5">
    <location>
        <begin position="549"/>
        <end position="589"/>
    </location>
</feature>
<evidence type="ECO:0000259" key="7">
    <source>
        <dbReference type="PROSITE" id="PS51671"/>
    </source>
</evidence>
<keyword evidence="9" id="KW-1185">Reference proteome</keyword>
<dbReference type="PRINTS" id="PR00109">
    <property type="entry name" value="TYRKINASE"/>
</dbReference>
<name>A0A3R6YG07_9STRA</name>
<dbReference type="CDD" id="cd13999">
    <property type="entry name" value="STKc_MAP3K-like"/>
    <property type="match status" value="1"/>
</dbReference>
<keyword evidence="2 4" id="KW-0547">Nucleotide-binding</keyword>
<keyword evidence="3 4" id="KW-0067">ATP-binding</keyword>
<dbReference type="VEuPathDB" id="FungiDB:H310_08534"/>
<dbReference type="PROSITE" id="PS51671">
    <property type="entry name" value="ACT"/>
    <property type="match status" value="1"/>
</dbReference>
<reference evidence="8 9" key="1">
    <citation type="submission" date="2018-08" db="EMBL/GenBank/DDBJ databases">
        <title>Aphanomyces genome sequencing and annotation.</title>
        <authorList>
            <person name="Minardi D."/>
            <person name="Oidtmann B."/>
            <person name="Van Der Giezen M."/>
            <person name="Studholme D.J."/>
        </authorList>
    </citation>
    <scope>NUCLEOTIDE SEQUENCE [LARGE SCALE GENOMIC DNA]</scope>
    <source>
        <strain evidence="8 9">NJM0002</strain>
    </source>
</reference>
<feature type="binding site" evidence="4">
    <location>
        <position position="901"/>
    </location>
    <ligand>
        <name>ATP</name>
        <dbReference type="ChEBI" id="CHEBI:30616"/>
    </ligand>
</feature>
<evidence type="ECO:0000256" key="4">
    <source>
        <dbReference type="PROSITE-ProRule" id="PRU10141"/>
    </source>
</evidence>
<keyword evidence="1" id="KW-0808">Transferase</keyword>
<keyword evidence="1" id="KW-0723">Serine/threonine-protein kinase</keyword>
<dbReference type="SUPFAM" id="SSF56112">
    <property type="entry name" value="Protein kinase-like (PK-like)"/>
    <property type="match status" value="2"/>
</dbReference>
<dbReference type="Proteomes" id="UP000285060">
    <property type="component" value="Unassembled WGS sequence"/>
</dbReference>
<dbReference type="InterPro" id="IPR001245">
    <property type="entry name" value="Ser-Thr/Tyr_kinase_cat_dom"/>
</dbReference>
<feature type="region of interest" description="Disordered" evidence="5">
    <location>
        <begin position="337"/>
        <end position="397"/>
    </location>
</feature>
<dbReference type="PROSITE" id="PS50011">
    <property type="entry name" value="PROTEIN_KINASE_DOM"/>
    <property type="match status" value="1"/>
</dbReference>
<feature type="region of interest" description="Disordered" evidence="5">
    <location>
        <begin position="791"/>
        <end position="820"/>
    </location>
</feature>
<evidence type="ECO:0000256" key="3">
    <source>
        <dbReference type="ARBA" id="ARBA00022840"/>
    </source>
</evidence>
<dbReference type="EMBL" id="QUSY01000023">
    <property type="protein sequence ID" value="RHY34598.1"/>
    <property type="molecule type" value="Genomic_DNA"/>
</dbReference>
<dbReference type="InterPro" id="IPR008271">
    <property type="entry name" value="Ser/Thr_kinase_AS"/>
</dbReference>
<feature type="compositionally biased region" description="Low complexity" evidence="5">
    <location>
        <begin position="800"/>
        <end position="820"/>
    </location>
</feature>
<protein>
    <recommendedName>
        <fullName evidence="10">TKL protein kinase</fullName>
    </recommendedName>
</protein>
<dbReference type="Gene3D" id="1.10.510.10">
    <property type="entry name" value="Transferase(Phosphotransferase) domain 1"/>
    <property type="match status" value="1"/>
</dbReference>
<feature type="domain" description="Protein kinase" evidence="6">
    <location>
        <begin position="874"/>
        <end position="1142"/>
    </location>
</feature>
<dbReference type="InterPro" id="IPR051681">
    <property type="entry name" value="Ser/Thr_Kinases-Pseudokinases"/>
</dbReference>
<dbReference type="Gene3D" id="3.90.1200.10">
    <property type="match status" value="1"/>
</dbReference>
<evidence type="ECO:0000256" key="2">
    <source>
        <dbReference type="ARBA" id="ARBA00022741"/>
    </source>
</evidence>
<dbReference type="Pfam" id="PF07714">
    <property type="entry name" value="PK_Tyr_Ser-Thr"/>
    <property type="match status" value="1"/>
</dbReference>
<proteinExistence type="predicted"/>
<feature type="region of interest" description="Disordered" evidence="5">
    <location>
        <begin position="408"/>
        <end position="427"/>
    </location>
</feature>
<evidence type="ECO:0000259" key="6">
    <source>
        <dbReference type="PROSITE" id="PS50011"/>
    </source>
</evidence>
<dbReference type="PROSITE" id="PS00107">
    <property type="entry name" value="PROTEIN_KINASE_ATP"/>
    <property type="match status" value="1"/>
</dbReference>
<dbReference type="GO" id="GO:0005524">
    <property type="term" value="F:ATP binding"/>
    <property type="evidence" value="ECO:0007669"/>
    <property type="project" value="UniProtKB-UniRule"/>
</dbReference>
<dbReference type="InterPro" id="IPR002912">
    <property type="entry name" value="ACT_dom"/>
</dbReference>
<sequence length="1157" mass="126917">MASEADVAAVRRVAKEVPMWKDVIAANGADDVVVTKLPVVSANKILVADLHGTKVLVKFPMENVFSMVFDLHEQKIVNDMVSSYRGDLGLNPRVLHINDVCRVDEFVDCRTLSPADFEDRTTMKRLAGELATLHCDVRLKDRYIALKQGKAYTIADRLLGMHETFKVNFPIRMTRVASHVPESHQALAATVNAAMEVLADTAFFTHVLANCFPASSDLVFSHNDLSANNVLLVGDCVHIIDFDGSNLSYRGADIGYMIKNRDMQGSPWPQDHVDLFIQSYIDACATHGVIVAHDDLLAQVERGKVLSVLFLMTMFGASDNWDVFHQTGIVVNVPEGGCRRPPAGCGTAGVTTKEDPAPTMIAQHPSSPPLPLRRSDPFLPPSPLPSPLHEPPKERSWSTDVRFTLDQTLTPAPAPSSTGDRQRTKALSDKRLLYRKWRTGSHRGASLSIIESIGPSANDATSSTLIPPRRPPSSSLSVIPIHSPSLNPTDPLLSPSNDHQIHGHTALTSTATLPTSSSSTAAAAPPLTATTHRDELDRRARELSERFLQDEDQFSQSSTVEALSGSFGKHGSSTPYPEMKKSRSHQGLSSLERAATMNPPKSSASGVQRGLKDSVMHDMCHAVVKQMVGDAISLTTPDGATRATTYHPATNHLYAPVLASVQTHFKQLPARYALSVDPDDVPMHMRLLANQKRRPDDIYLHAHFLKHDDGSINPTICEVVVVAQDRDSLLDAITRGLSSLKGSIQDADVMTTKDGVTLDRFVVKGSFVPPDRLAELRRRILENLARSTLAAEHSDKERQLQAAQQTASSAPTEAAPAPPTTTLELDAHSALRQSLNTTTIKPEWRLNFSELVLGYAAGLWRETSCSAWPVLTMGLGRKAVGTGRSGQTYSGSWRGTRVAIKLINLSHHNQSVSEEILQEFYREVAVVSRLRHPNIVLFLGASIEPPQYCLGTSRDSVDTWTVVVVSILHRPSSSTTRSSRLTCGLTDPLVPLQGMNYLHLCNIMHRDLKSANVLLDMFGTVKISDFGLSCVLEAGTASDLTAETGTYRWMAPEVIGHEPYSAKADVYSYGVILWEMIGKDQPFKGMTPIQAAFAVARQNVRPAFPDTTPTCLRALVNRCWHQNPADRPTFAMILDMLPEVYVQMRKLEFHQLHFVAP</sequence>
<feature type="compositionally biased region" description="Polar residues" evidence="5">
    <location>
        <begin position="408"/>
        <end position="419"/>
    </location>
</feature>
<dbReference type="PANTHER" id="PTHR44329:SF298">
    <property type="entry name" value="MIXED LINEAGE KINASE DOMAIN-LIKE PROTEIN"/>
    <property type="match status" value="1"/>
</dbReference>
<dbReference type="PROSITE" id="PS00108">
    <property type="entry name" value="PROTEIN_KINASE_ST"/>
    <property type="match status" value="1"/>
</dbReference>
<gene>
    <name evidence="8" type="ORF">DYB32_000819</name>
</gene>
<feature type="compositionally biased region" description="Low complexity" evidence="5">
    <location>
        <begin position="461"/>
        <end position="486"/>
    </location>
</feature>
<evidence type="ECO:0000313" key="9">
    <source>
        <dbReference type="Proteomes" id="UP000285060"/>
    </source>
</evidence>
<evidence type="ECO:0000256" key="5">
    <source>
        <dbReference type="SAM" id="MobiDB-lite"/>
    </source>
</evidence>
<dbReference type="Gene3D" id="3.30.200.20">
    <property type="entry name" value="Phosphorylase Kinase, domain 1"/>
    <property type="match status" value="2"/>
</dbReference>
<comment type="caution">
    <text evidence="8">The sequence shown here is derived from an EMBL/GenBank/DDBJ whole genome shotgun (WGS) entry which is preliminary data.</text>
</comment>
<feature type="compositionally biased region" description="Low complexity" evidence="5">
    <location>
        <begin position="505"/>
        <end position="530"/>
    </location>
</feature>
<feature type="region of interest" description="Disordered" evidence="5">
    <location>
        <begin position="454"/>
        <end position="534"/>
    </location>
</feature>
<accession>A0A3R6YG07</accession>
<feature type="compositionally biased region" description="Pro residues" evidence="5">
    <location>
        <begin position="378"/>
        <end position="389"/>
    </location>
</feature>
<dbReference type="PANTHER" id="PTHR44329">
    <property type="entry name" value="SERINE/THREONINE-PROTEIN KINASE TNNI3K-RELATED"/>
    <property type="match status" value="1"/>
</dbReference>
<dbReference type="InterPro" id="IPR011009">
    <property type="entry name" value="Kinase-like_dom_sf"/>
</dbReference>
<dbReference type="SMART" id="SM00220">
    <property type="entry name" value="S_TKc"/>
    <property type="match status" value="1"/>
</dbReference>
<dbReference type="GO" id="GO:0004674">
    <property type="term" value="F:protein serine/threonine kinase activity"/>
    <property type="evidence" value="ECO:0007669"/>
    <property type="project" value="UniProtKB-KW"/>
</dbReference>